<name>A0A1K2BLP8_STRAR</name>
<organism evidence="3 4">
    <name type="scientific">Streptomyces atratus</name>
    <dbReference type="NCBI Taxonomy" id="1893"/>
    <lineage>
        <taxon>Bacteria</taxon>
        <taxon>Bacillati</taxon>
        <taxon>Actinomycetota</taxon>
        <taxon>Actinomycetes</taxon>
        <taxon>Kitasatosporales</taxon>
        <taxon>Streptomycetaceae</taxon>
        <taxon>Streptomyces</taxon>
    </lineage>
</organism>
<feature type="domain" description="Xaa-Pro dipeptidyl-peptidase C-terminal" evidence="2">
    <location>
        <begin position="34"/>
        <end position="85"/>
    </location>
</feature>
<evidence type="ECO:0000256" key="1">
    <source>
        <dbReference type="SAM" id="MobiDB-lite"/>
    </source>
</evidence>
<sequence length="101" mass="10885">MTANEESGTFVAYLHDEGPLGLGKLVSNAPYTFHGQTPGRPFPIDLELFSTAYDVPAGHRLTLVIDTVDPLSIEHNPTGSQLTFSSSPADPSYVSVPLREK</sequence>
<dbReference type="Proteomes" id="UP000181909">
    <property type="component" value="Unassembled WGS sequence"/>
</dbReference>
<dbReference type="AlphaFoldDB" id="A0A1K2BLP8"/>
<dbReference type="InterPro" id="IPR013736">
    <property type="entry name" value="Xaa-Pro_dipept_C"/>
</dbReference>
<dbReference type="GO" id="GO:0008239">
    <property type="term" value="F:dipeptidyl-peptidase activity"/>
    <property type="evidence" value="ECO:0007669"/>
    <property type="project" value="InterPro"/>
</dbReference>
<dbReference type="Pfam" id="PF08530">
    <property type="entry name" value="PepX_C"/>
    <property type="match status" value="1"/>
</dbReference>
<evidence type="ECO:0000259" key="2">
    <source>
        <dbReference type="Pfam" id="PF08530"/>
    </source>
</evidence>
<proteinExistence type="predicted"/>
<dbReference type="InterPro" id="IPR008979">
    <property type="entry name" value="Galactose-bd-like_sf"/>
</dbReference>
<protein>
    <submittedName>
        <fullName evidence="3">X-Pro dipeptidyl-peptidase C-terminal non-catalytic domain-containing protein</fullName>
    </submittedName>
</protein>
<dbReference type="Gene3D" id="2.60.120.260">
    <property type="entry name" value="Galactose-binding domain-like"/>
    <property type="match status" value="1"/>
</dbReference>
<feature type="compositionally biased region" description="Polar residues" evidence="1">
    <location>
        <begin position="77"/>
        <end position="89"/>
    </location>
</feature>
<accession>A0A1K2BLP8</accession>
<feature type="region of interest" description="Disordered" evidence="1">
    <location>
        <begin position="77"/>
        <end position="101"/>
    </location>
</feature>
<reference evidence="3 4" key="1">
    <citation type="submission" date="2016-11" db="EMBL/GenBank/DDBJ databases">
        <authorList>
            <person name="Jaros S."/>
            <person name="Januszkiewicz K."/>
            <person name="Wedrychowicz H."/>
        </authorList>
    </citation>
    <scope>NUCLEOTIDE SEQUENCE [LARGE SCALE GENOMIC DNA]</scope>
    <source>
        <strain evidence="3 4">OK807</strain>
    </source>
</reference>
<evidence type="ECO:0000313" key="4">
    <source>
        <dbReference type="Proteomes" id="UP000181909"/>
    </source>
</evidence>
<dbReference type="EMBL" id="FPJO01000009">
    <property type="protein sequence ID" value="SFX99674.1"/>
    <property type="molecule type" value="Genomic_DNA"/>
</dbReference>
<dbReference type="STRING" id="1893.SAMN02787144_100933"/>
<dbReference type="SUPFAM" id="SSF49785">
    <property type="entry name" value="Galactose-binding domain-like"/>
    <property type="match status" value="1"/>
</dbReference>
<gene>
    <name evidence="3" type="ORF">SAMN02787144_100933</name>
</gene>
<evidence type="ECO:0000313" key="3">
    <source>
        <dbReference type="EMBL" id="SFX99674.1"/>
    </source>
</evidence>